<evidence type="ECO:0000313" key="3">
    <source>
        <dbReference type="Proteomes" id="UP000271098"/>
    </source>
</evidence>
<dbReference type="AlphaFoldDB" id="A0A183F171"/>
<gene>
    <name evidence="2" type="ORF">GPUH_LOCUS26963</name>
</gene>
<name>A0A183F171_9BILA</name>
<dbReference type="PROSITE" id="PS50222">
    <property type="entry name" value="EF_HAND_2"/>
    <property type="match status" value="1"/>
</dbReference>
<dbReference type="WBParaSite" id="GPUH_0002699201-mRNA-1">
    <property type="protein sequence ID" value="GPUH_0002699201-mRNA-1"/>
    <property type="gene ID" value="GPUH_0002699201"/>
</dbReference>
<dbReference type="EMBL" id="UYRT01116216">
    <property type="protein sequence ID" value="VDN49738.1"/>
    <property type="molecule type" value="Genomic_DNA"/>
</dbReference>
<protein>
    <submittedName>
        <fullName evidence="4">EF-hand domain-containing protein</fullName>
    </submittedName>
</protein>
<sequence length="49" mass="5909">MRKVDRNDDKLIDRNEIVAAVRMIDKHVARATLRWLQVFFLFFMSSNQL</sequence>
<dbReference type="PROSITE" id="PS00018">
    <property type="entry name" value="EF_HAND_1"/>
    <property type="match status" value="1"/>
</dbReference>
<dbReference type="InterPro" id="IPR002048">
    <property type="entry name" value="EF_hand_dom"/>
</dbReference>
<organism evidence="4">
    <name type="scientific">Gongylonema pulchrum</name>
    <dbReference type="NCBI Taxonomy" id="637853"/>
    <lineage>
        <taxon>Eukaryota</taxon>
        <taxon>Metazoa</taxon>
        <taxon>Ecdysozoa</taxon>
        <taxon>Nematoda</taxon>
        <taxon>Chromadorea</taxon>
        <taxon>Rhabditida</taxon>
        <taxon>Spirurina</taxon>
        <taxon>Spiruromorpha</taxon>
        <taxon>Spiruroidea</taxon>
        <taxon>Gongylonematidae</taxon>
        <taxon>Gongylonema</taxon>
    </lineage>
</organism>
<reference evidence="2 3" key="2">
    <citation type="submission" date="2018-11" db="EMBL/GenBank/DDBJ databases">
        <authorList>
            <consortium name="Pathogen Informatics"/>
        </authorList>
    </citation>
    <scope>NUCLEOTIDE SEQUENCE [LARGE SCALE GENOMIC DNA]</scope>
</reference>
<dbReference type="Proteomes" id="UP000271098">
    <property type="component" value="Unassembled WGS sequence"/>
</dbReference>
<evidence type="ECO:0000259" key="1">
    <source>
        <dbReference type="PROSITE" id="PS50222"/>
    </source>
</evidence>
<reference evidence="4" key="1">
    <citation type="submission" date="2016-06" db="UniProtKB">
        <authorList>
            <consortium name="WormBaseParasite"/>
        </authorList>
    </citation>
    <scope>IDENTIFICATION</scope>
</reference>
<evidence type="ECO:0000313" key="4">
    <source>
        <dbReference type="WBParaSite" id="GPUH_0002699201-mRNA-1"/>
    </source>
</evidence>
<dbReference type="InterPro" id="IPR018247">
    <property type="entry name" value="EF_Hand_1_Ca_BS"/>
</dbReference>
<evidence type="ECO:0000313" key="2">
    <source>
        <dbReference type="EMBL" id="VDN49738.1"/>
    </source>
</evidence>
<keyword evidence="3" id="KW-1185">Reference proteome</keyword>
<dbReference type="GO" id="GO:0005509">
    <property type="term" value="F:calcium ion binding"/>
    <property type="evidence" value="ECO:0007669"/>
    <property type="project" value="InterPro"/>
</dbReference>
<feature type="domain" description="EF-hand" evidence="1">
    <location>
        <begin position="1"/>
        <end position="27"/>
    </location>
</feature>
<proteinExistence type="predicted"/>
<accession>A0A183F171</accession>